<keyword evidence="13" id="KW-1185">Reference proteome</keyword>
<proteinExistence type="predicted"/>
<organism evidence="12 13">
    <name type="scientific">Heracleum sosnowskyi</name>
    <dbReference type="NCBI Taxonomy" id="360622"/>
    <lineage>
        <taxon>Eukaryota</taxon>
        <taxon>Viridiplantae</taxon>
        <taxon>Streptophyta</taxon>
        <taxon>Embryophyta</taxon>
        <taxon>Tracheophyta</taxon>
        <taxon>Spermatophyta</taxon>
        <taxon>Magnoliopsida</taxon>
        <taxon>eudicotyledons</taxon>
        <taxon>Gunneridae</taxon>
        <taxon>Pentapetalae</taxon>
        <taxon>asterids</taxon>
        <taxon>campanulids</taxon>
        <taxon>Apiales</taxon>
        <taxon>Apiaceae</taxon>
        <taxon>Apioideae</taxon>
        <taxon>apioid superclade</taxon>
        <taxon>Tordylieae</taxon>
        <taxon>Tordyliinae</taxon>
        <taxon>Heracleum</taxon>
    </lineage>
</organism>
<evidence type="ECO:0000256" key="4">
    <source>
        <dbReference type="ARBA" id="ARBA00012483"/>
    </source>
</evidence>
<reference evidence="12" key="1">
    <citation type="submission" date="2023-02" db="EMBL/GenBank/DDBJ databases">
        <title>Genome of toxic invasive species Heracleum sosnowskyi carries increased number of genes despite the absence of recent whole-genome duplications.</title>
        <authorList>
            <person name="Schelkunov M."/>
            <person name="Shtratnikova V."/>
            <person name="Makarenko M."/>
            <person name="Klepikova A."/>
            <person name="Omelchenko D."/>
            <person name="Novikova G."/>
            <person name="Obukhova E."/>
            <person name="Bogdanov V."/>
            <person name="Penin A."/>
            <person name="Logacheva M."/>
        </authorList>
    </citation>
    <scope>NUCLEOTIDE SEQUENCE</scope>
    <source>
        <strain evidence="12">Hsosn_3</strain>
        <tissue evidence="12">Leaf</tissue>
    </source>
</reference>
<sequence>MSLVMSLICHLLNVKRYPKTVPYMSLVMLAILTLGHMVPFVLNFEAVFMAKQNTENVILSSSRWLEVNEVIMRVATMVAFLLQFRLLHLAWTARRTGKSNEPGISVAEKNTLLVSLPIYAVGGLDAFLWKWKKNYYGRAPCAFDYSQAQCQQYTLWGNFRSYAGLILDGFLLPQVLLNIFQMSRRSALSMPFYLGTTLVHIVRHACDLYRANNYVPAHVKDAYLYANPSADYYSVTWDIIIPLAGLLLVVIIFLQQRYGGRIILPRKFREVELYAKVPLVT</sequence>
<dbReference type="EMBL" id="JAUIZM010000001">
    <property type="protein sequence ID" value="KAK1405570.1"/>
    <property type="molecule type" value="Genomic_DNA"/>
</dbReference>
<gene>
    <name evidence="12" type="ORF">POM88_005175</name>
</gene>
<evidence type="ECO:0000313" key="13">
    <source>
        <dbReference type="Proteomes" id="UP001237642"/>
    </source>
</evidence>
<dbReference type="InterPro" id="IPR021319">
    <property type="entry name" value="DUF2921"/>
</dbReference>
<dbReference type="Pfam" id="PF11145">
    <property type="entry name" value="DUF2921"/>
    <property type="match status" value="1"/>
</dbReference>
<dbReference type="EC" id="2.3.2.27" evidence="4"/>
<reference evidence="12" key="2">
    <citation type="submission" date="2023-05" db="EMBL/GenBank/DDBJ databases">
        <authorList>
            <person name="Schelkunov M.I."/>
        </authorList>
    </citation>
    <scope>NUCLEOTIDE SEQUENCE</scope>
    <source>
        <strain evidence="12">Hsosn_3</strain>
        <tissue evidence="12">Leaf</tissue>
    </source>
</reference>
<dbReference type="GO" id="GO:0061630">
    <property type="term" value="F:ubiquitin protein ligase activity"/>
    <property type="evidence" value="ECO:0007669"/>
    <property type="project" value="UniProtKB-EC"/>
</dbReference>
<keyword evidence="9 10" id="KW-0472">Membrane</keyword>
<keyword evidence="5" id="KW-0808">Transferase</keyword>
<protein>
    <recommendedName>
        <fullName evidence="4">RING-type E3 ubiquitin transferase</fullName>
        <ecNumber evidence="4">2.3.2.27</ecNumber>
    </recommendedName>
</protein>
<feature type="domain" description="SWEET-like" evidence="11">
    <location>
        <begin position="7"/>
        <end position="268"/>
    </location>
</feature>
<evidence type="ECO:0000256" key="1">
    <source>
        <dbReference type="ARBA" id="ARBA00000900"/>
    </source>
</evidence>
<evidence type="ECO:0000313" key="12">
    <source>
        <dbReference type="EMBL" id="KAK1405570.1"/>
    </source>
</evidence>
<keyword evidence="6 10" id="KW-0812">Transmembrane</keyword>
<comment type="pathway">
    <text evidence="3">Protein modification; protein ubiquitination.</text>
</comment>
<evidence type="ECO:0000256" key="10">
    <source>
        <dbReference type="SAM" id="Phobius"/>
    </source>
</evidence>
<dbReference type="AlphaFoldDB" id="A0AAD8N8D5"/>
<dbReference type="Proteomes" id="UP001237642">
    <property type="component" value="Unassembled WGS sequence"/>
</dbReference>
<evidence type="ECO:0000256" key="3">
    <source>
        <dbReference type="ARBA" id="ARBA00004906"/>
    </source>
</evidence>
<comment type="subcellular location">
    <subcellularLocation>
        <location evidence="2">Endomembrane system</location>
        <topology evidence="2">Multi-pass membrane protein</topology>
    </subcellularLocation>
</comment>
<evidence type="ECO:0000256" key="8">
    <source>
        <dbReference type="ARBA" id="ARBA00022989"/>
    </source>
</evidence>
<name>A0AAD8N8D5_9APIA</name>
<accession>A0AAD8N8D5</accession>
<evidence type="ECO:0000256" key="5">
    <source>
        <dbReference type="ARBA" id="ARBA00022679"/>
    </source>
</evidence>
<keyword evidence="8 10" id="KW-1133">Transmembrane helix</keyword>
<feature type="transmembrane region" description="Helical" evidence="10">
    <location>
        <begin position="21"/>
        <end position="42"/>
    </location>
</feature>
<comment type="caution">
    <text evidence="12">The sequence shown here is derived from an EMBL/GenBank/DDBJ whole genome shotgun (WGS) entry which is preliminary data.</text>
</comment>
<evidence type="ECO:0000256" key="6">
    <source>
        <dbReference type="ARBA" id="ARBA00022692"/>
    </source>
</evidence>
<evidence type="ECO:0000256" key="2">
    <source>
        <dbReference type="ARBA" id="ARBA00004127"/>
    </source>
</evidence>
<feature type="transmembrane region" description="Helical" evidence="10">
    <location>
        <begin position="232"/>
        <end position="254"/>
    </location>
</feature>
<evidence type="ECO:0000256" key="7">
    <source>
        <dbReference type="ARBA" id="ARBA00022786"/>
    </source>
</evidence>
<feature type="transmembrane region" description="Helical" evidence="10">
    <location>
        <begin position="162"/>
        <end position="180"/>
    </location>
</feature>
<dbReference type="PANTHER" id="PTHR33389">
    <property type="entry name" value="FAMILY PROTEIN, PUTATIVE (DUF2921)-RELATED"/>
    <property type="match status" value="1"/>
</dbReference>
<dbReference type="PANTHER" id="PTHR33389:SF18">
    <property type="entry name" value="OS01G0677900 PROTEIN"/>
    <property type="match status" value="1"/>
</dbReference>
<comment type="catalytic activity">
    <reaction evidence="1">
        <text>S-ubiquitinyl-[E2 ubiquitin-conjugating enzyme]-L-cysteine + [acceptor protein]-L-lysine = [E2 ubiquitin-conjugating enzyme]-L-cysteine + N(6)-ubiquitinyl-[acceptor protein]-L-lysine.</text>
        <dbReference type="EC" id="2.3.2.27"/>
    </reaction>
</comment>
<keyword evidence="7" id="KW-0833">Ubl conjugation pathway</keyword>
<evidence type="ECO:0000256" key="9">
    <source>
        <dbReference type="ARBA" id="ARBA00023136"/>
    </source>
</evidence>
<evidence type="ECO:0000259" key="11">
    <source>
        <dbReference type="Pfam" id="PF11145"/>
    </source>
</evidence>
<dbReference type="GO" id="GO:0012505">
    <property type="term" value="C:endomembrane system"/>
    <property type="evidence" value="ECO:0007669"/>
    <property type="project" value="UniProtKB-SubCell"/>
</dbReference>